<dbReference type="InterPro" id="IPR036388">
    <property type="entry name" value="WH-like_DNA-bd_sf"/>
</dbReference>
<dbReference type="RefSeq" id="WP_022788967.1">
    <property type="nucleotide sequence ID" value="NZ_UHFX01000003.1"/>
</dbReference>
<keyword evidence="2" id="KW-0678">Repressor</keyword>
<protein>
    <recommendedName>
        <fullName evidence="1">Lactose phosphotransferase system repressor</fullName>
    </recommendedName>
</protein>
<reference evidence="7 8" key="1">
    <citation type="submission" date="2018-06" db="EMBL/GenBank/DDBJ databases">
        <authorList>
            <consortium name="Pathogen Informatics"/>
            <person name="Doyle S."/>
        </authorList>
    </citation>
    <scope>NUCLEOTIDE SEQUENCE [LARGE SCALE GENOMIC DNA]</scope>
    <source>
        <strain evidence="7 8">NCTC11087</strain>
    </source>
</reference>
<evidence type="ECO:0000313" key="8">
    <source>
        <dbReference type="Proteomes" id="UP000255523"/>
    </source>
</evidence>
<dbReference type="Proteomes" id="UP000255523">
    <property type="component" value="Unassembled WGS sequence"/>
</dbReference>
<dbReference type="SMART" id="SM00420">
    <property type="entry name" value="HTH_DEOR"/>
    <property type="match status" value="1"/>
</dbReference>
<evidence type="ECO:0000259" key="6">
    <source>
        <dbReference type="PROSITE" id="PS51000"/>
    </source>
</evidence>
<dbReference type="AlphaFoldDB" id="A0A380LL97"/>
<evidence type="ECO:0000256" key="3">
    <source>
        <dbReference type="ARBA" id="ARBA00023015"/>
    </source>
</evidence>
<dbReference type="InterPro" id="IPR036390">
    <property type="entry name" value="WH_DNA-bd_sf"/>
</dbReference>
<dbReference type="GeneID" id="77461442"/>
<dbReference type="PANTHER" id="PTHR30363:SF4">
    <property type="entry name" value="GLYCEROL-3-PHOSPHATE REGULON REPRESSOR"/>
    <property type="match status" value="1"/>
</dbReference>
<dbReference type="PANTHER" id="PTHR30363">
    <property type="entry name" value="HTH-TYPE TRANSCRIPTIONAL REGULATOR SRLR-RELATED"/>
    <property type="match status" value="1"/>
</dbReference>
<dbReference type="EMBL" id="UHFX01000003">
    <property type="protein sequence ID" value="SUO03592.1"/>
    <property type="molecule type" value="Genomic_DNA"/>
</dbReference>
<dbReference type="InterPro" id="IPR014036">
    <property type="entry name" value="DeoR-like_C"/>
</dbReference>
<dbReference type="Gene3D" id="1.10.10.10">
    <property type="entry name" value="Winged helix-like DNA-binding domain superfamily/Winged helix DNA-binding domain"/>
    <property type="match status" value="1"/>
</dbReference>
<dbReference type="Pfam" id="PF00455">
    <property type="entry name" value="DeoRC"/>
    <property type="match status" value="1"/>
</dbReference>
<name>A0A380LL97_9FIRM</name>
<feature type="domain" description="HTH deoR-type" evidence="6">
    <location>
        <begin position="3"/>
        <end position="58"/>
    </location>
</feature>
<evidence type="ECO:0000256" key="1">
    <source>
        <dbReference type="ARBA" id="ARBA00021390"/>
    </source>
</evidence>
<proteinExistence type="predicted"/>
<keyword evidence="3" id="KW-0805">Transcription regulation</keyword>
<sequence length="253" mass="28454">MFVEERQELIVEELISKGSVRVKELSERFSVTEDLIRKDLSVLEKEGKCKKIYGGAIPVKENVQRKTAAQRKKLNTEQKEIIAQKAIQKIEDGSVVFLDISTTVVELARIIAERNLPITVVTNSLEVVNLLVNANSNVIFIGGEFDFGKDGFVGSLADQMLENFHFDIAFMGVVGLDLEEDAVYTYMANDGVTKHVVLKQSKLSYMLVDHEKLSQIGNYKYARVEEFTGLITDHALGKAYRKLCQKYGIEVVD</sequence>
<evidence type="ECO:0000256" key="5">
    <source>
        <dbReference type="ARBA" id="ARBA00024937"/>
    </source>
</evidence>
<dbReference type="Gene3D" id="3.40.50.1360">
    <property type="match status" value="1"/>
</dbReference>
<dbReference type="OrthoDB" id="9797223at2"/>
<dbReference type="Pfam" id="PF08220">
    <property type="entry name" value="HTH_DeoR"/>
    <property type="match status" value="1"/>
</dbReference>
<dbReference type="PROSITE" id="PS51000">
    <property type="entry name" value="HTH_DEOR_2"/>
    <property type="match status" value="1"/>
</dbReference>
<dbReference type="InterPro" id="IPR001034">
    <property type="entry name" value="DeoR_HTH"/>
</dbReference>
<gene>
    <name evidence="7" type="primary">glcR</name>
    <name evidence="7" type="ORF">NCTC11087_00458</name>
</gene>
<evidence type="ECO:0000313" key="7">
    <source>
        <dbReference type="EMBL" id="SUO03592.1"/>
    </source>
</evidence>
<dbReference type="InterPro" id="IPR050313">
    <property type="entry name" value="Carb_Metab_HTH_regulators"/>
</dbReference>
<accession>A0A380LL97</accession>
<evidence type="ECO:0000256" key="2">
    <source>
        <dbReference type="ARBA" id="ARBA00022491"/>
    </source>
</evidence>
<keyword evidence="4" id="KW-0804">Transcription</keyword>
<dbReference type="SUPFAM" id="SSF100950">
    <property type="entry name" value="NagB/RpiA/CoA transferase-like"/>
    <property type="match status" value="1"/>
</dbReference>
<evidence type="ECO:0000256" key="4">
    <source>
        <dbReference type="ARBA" id="ARBA00023163"/>
    </source>
</evidence>
<dbReference type="GO" id="GO:0003700">
    <property type="term" value="F:DNA-binding transcription factor activity"/>
    <property type="evidence" value="ECO:0007669"/>
    <property type="project" value="InterPro"/>
</dbReference>
<dbReference type="SMART" id="SM01134">
    <property type="entry name" value="DeoRC"/>
    <property type="match status" value="1"/>
</dbReference>
<comment type="function">
    <text evidence="5">Repressor of the lactose catabolism operon. Galactose-6-phosphate is the inducer.</text>
</comment>
<organism evidence="7 8">
    <name type="scientific">Faecalicoccus pleomorphus</name>
    <dbReference type="NCBI Taxonomy" id="1323"/>
    <lineage>
        <taxon>Bacteria</taxon>
        <taxon>Bacillati</taxon>
        <taxon>Bacillota</taxon>
        <taxon>Erysipelotrichia</taxon>
        <taxon>Erysipelotrichales</taxon>
        <taxon>Erysipelotrichaceae</taxon>
        <taxon>Faecalicoccus</taxon>
    </lineage>
</organism>
<keyword evidence="8" id="KW-1185">Reference proteome</keyword>
<dbReference type="InterPro" id="IPR037171">
    <property type="entry name" value="NagB/RpiA_transferase-like"/>
</dbReference>
<dbReference type="SUPFAM" id="SSF46785">
    <property type="entry name" value="Winged helix' DNA-binding domain"/>
    <property type="match status" value="1"/>
</dbReference>